<dbReference type="InterPro" id="IPR032875">
    <property type="entry name" value="Succ_CoA_lig_flav_dom"/>
</dbReference>
<dbReference type="SMART" id="SM00881">
    <property type="entry name" value="CoA_binding"/>
    <property type="match status" value="1"/>
</dbReference>
<accession>A0A939C3X1</accession>
<sequence>MTVPVPGDVRPVRYPQHWEADVLLTDGGAVHLRPSGTGDADAIRAMHGRSSSRTLYLRYFSTIAEISDSQLRVFTDVDHVTAVGLVAELGGQIIAAGTFHRSPAGSGLDPDAAEVAFLVEDSQQGRGLGSLLLEHLAAAAQELGIRRFTAEVLSENQQMVRVFIDAGYAVRREFSSGVLDLVFDIGPTDKSRAVLLAREHRAESRSISRLLNPRSVAVIGASTEPRKLGHAVLVNLLRGGFTGPVYPVNPDALSVQGVRAYPSVTDIPDPVDLAVVAVPAASVSEVVQACREKGVHGLVVMTAGFADASGSTEGGADGGGAAAQRRMVALARASGMRVLGPNCLGLINTDPAVSINATLAPVVPPAGRIGFFCQSGALGIAILADAARRGLGLSSFVSAGNRADVSGNDLLQYWHGDAGTEVVLLYLESFGNPRKFTRLARVLARTKPVIAVKSGRYALAAPGLAATSTPVSDAAVASLFAQSGVLRTTTLAEAFDVAQLLSTQPVPAGGRIAIVGNSTALGVLAYDACVDEGLTVADGVPSDLGVDVTPPDLAAAVRAVAARDDVDAVVVVFVPPVATPGLAHAAALRSAAGEAGVPVVTTFLAVDGLPSQLAVTGPDGGAARGSVPSYGTPERAVAALAHGVRYGTWLARPVGAMVEPDGLDRPAARRSMAGLRGTDDPDRALTDAELSGLLAAYGIVLEPFRAVTGIDEAVTAAQDIGFPVALKSFDETLRHRADRSGVRLGLSSPDHLRAAWAGLAALAGPFLYVQAMAPSDRTEVSTVFSVTADPSFGALVSFGLGGLATELLDDRAYRAVPLSDTDAADLIAAPRAAPLLDGYRGSRVVDRGPLVDLALRLSALADDLPELVELHLRPVLAGPGGVSVTGATGRIGAPVRLDERRRLT</sequence>
<reference evidence="4" key="1">
    <citation type="submission" date="2021-01" db="EMBL/GenBank/DDBJ databases">
        <title>KCTC 19127 draft genome.</title>
        <authorList>
            <person name="An D."/>
        </authorList>
    </citation>
    <scope>NUCLEOTIDE SEQUENCE</scope>
    <source>
        <strain evidence="4">KCTC 19127</strain>
    </source>
</reference>
<dbReference type="SUPFAM" id="SSF51735">
    <property type="entry name" value="NAD(P)-binding Rossmann-fold domains"/>
    <property type="match status" value="1"/>
</dbReference>
<keyword evidence="5" id="KW-1185">Reference proteome</keyword>
<protein>
    <submittedName>
        <fullName evidence="4">GNAT family N-acetyltransferase</fullName>
    </submittedName>
</protein>
<dbReference type="InterPro" id="IPR003781">
    <property type="entry name" value="CoA-bd"/>
</dbReference>
<dbReference type="PROSITE" id="PS50975">
    <property type="entry name" value="ATP_GRASP"/>
    <property type="match status" value="1"/>
</dbReference>
<keyword evidence="1" id="KW-0067">ATP-binding</keyword>
<dbReference type="Gene3D" id="3.40.630.30">
    <property type="match status" value="1"/>
</dbReference>
<dbReference type="InterPro" id="IPR016181">
    <property type="entry name" value="Acyl_CoA_acyltransferase"/>
</dbReference>
<dbReference type="GO" id="GO:0016747">
    <property type="term" value="F:acyltransferase activity, transferring groups other than amino-acyl groups"/>
    <property type="evidence" value="ECO:0007669"/>
    <property type="project" value="InterPro"/>
</dbReference>
<dbReference type="Gene3D" id="3.30.1490.20">
    <property type="entry name" value="ATP-grasp fold, A domain"/>
    <property type="match status" value="1"/>
</dbReference>
<organism evidence="4 5">
    <name type="scientific">Nakamurella flavida</name>
    <dbReference type="NCBI Taxonomy" id="363630"/>
    <lineage>
        <taxon>Bacteria</taxon>
        <taxon>Bacillati</taxon>
        <taxon>Actinomycetota</taxon>
        <taxon>Actinomycetes</taxon>
        <taxon>Nakamurellales</taxon>
        <taxon>Nakamurellaceae</taxon>
        <taxon>Nakamurella</taxon>
    </lineage>
</organism>
<dbReference type="Proteomes" id="UP000663801">
    <property type="component" value="Unassembled WGS sequence"/>
</dbReference>
<evidence type="ECO:0000259" key="2">
    <source>
        <dbReference type="PROSITE" id="PS50975"/>
    </source>
</evidence>
<dbReference type="InterPro" id="IPR013815">
    <property type="entry name" value="ATP_grasp_subdomain_1"/>
</dbReference>
<dbReference type="InterPro" id="IPR036291">
    <property type="entry name" value="NAD(P)-bd_dom_sf"/>
</dbReference>
<dbReference type="Gene3D" id="3.40.50.261">
    <property type="entry name" value="Succinyl-CoA synthetase domains"/>
    <property type="match status" value="2"/>
</dbReference>
<comment type="caution">
    <text evidence="4">The sequence shown here is derived from an EMBL/GenBank/DDBJ whole genome shotgun (WGS) entry which is preliminary data.</text>
</comment>
<dbReference type="SUPFAM" id="SSF55729">
    <property type="entry name" value="Acyl-CoA N-acyltransferases (Nat)"/>
    <property type="match status" value="1"/>
</dbReference>
<dbReference type="InterPro" id="IPR000182">
    <property type="entry name" value="GNAT_dom"/>
</dbReference>
<dbReference type="GO" id="GO:0005524">
    <property type="term" value="F:ATP binding"/>
    <property type="evidence" value="ECO:0007669"/>
    <property type="project" value="UniProtKB-UniRule"/>
</dbReference>
<dbReference type="Pfam" id="PF00583">
    <property type="entry name" value="Acetyltransf_1"/>
    <property type="match status" value="1"/>
</dbReference>
<dbReference type="SUPFAM" id="SSF56059">
    <property type="entry name" value="Glutathione synthetase ATP-binding domain-like"/>
    <property type="match status" value="1"/>
</dbReference>
<dbReference type="Pfam" id="PF13607">
    <property type="entry name" value="Succ_CoA_lig"/>
    <property type="match status" value="1"/>
</dbReference>
<dbReference type="EMBL" id="JAERWL010000010">
    <property type="protein sequence ID" value="MBM9477481.1"/>
    <property type="molecule type" value="Genomic_DNA"/>
</dbReference>
<proteinExistence type="predicted"/>
<evidence type="ECO:0000313" key="5">
    <source>
        <dbReference type="Proteomes" id="UP000663801"/>
    </source>
</evidence>
<dbReference type="Pfam" id="PF13549">
    <property type="entry name" value="ATP-grasp_5"/>
    <property type="match status" value="1"/>
</dbReference>
<name>A0A939C3X1_9ACTN</name>
<dbReference type="SUPFAM" id="SSF52210">
    <property type="entry name" value="Succinyl-CoA synthetase domains"/>
    <property type="match status" value="2"/>
</dbReference>
<dbReference type="InterPro" id="IPR016102">
    <property type="entry name" value="Succinyl-CoA_synth-like"/>
</dbReference>
<dbReference type="Pfam" id="PF13380">
    <property type="entry name" value="CoA_binding_2"/>
    <property type="match status" value="1"/>
</dbReference>
<dbReference type="GO" id="GO:0046872">
    <property type="term" value="F:metal ion binding"/>
    <property type="evidence" value="ECO:0007669"/>
    <property type="project" value="InterPro"/>
</dbReference>
<feature type="domain" description="N-acetyltransferase" evidence="3">
    <location>
        <begin position="30"/>
        <end position="201"/>
    </location>
</feature>
<evidence type="ECO:0000313" key="4">
    <source>
        <dbReference type="EMBL" id="MBM9477481.1"/>
    </source>
</evidence>
<evidence type="ECO:0000259" key="3">
    <source>
        <dbReference type="PROSITE" id="PS51186"/>
    </source>
</evidence>
<evidence type="ECO:0000256" key="1">
    <source>
        <dbReference type="PROSITE-ProRule" id="PRU00409"/>
    </source>
</evidence>
<dbReference type="PANTHER" id="PTHR42793:SF1">
    <property type="entry name" value="PEPTIDYL-LYSINE N-ACETYLTRANSFERASE PATZ"/>
    <property type="match status" value="1"/>
</dbReference>
<dbReference type="PROSITE" id="PS51186">
    <property type="entry name" value="GNAT"/>
    <property type="match status" value="1"/>
</dbReference>
<dbReference type="AlphaFoldDB" id="A0A939C3X1"/>
<dbReference type="PANTHER" id="PTHR42793">
    <property type="entry name" value="COA BINDING DOMAIN CONTAINING PROTEIN"/>
    <property type="match status" value="1"/>
</dbReference>
<dbReference type="Gene3D" id="3.30.470.20">
    <property type="entry name" value="ATP-grasp fold, B domain"/>
    <property type="match status" value="1"/>
</dbReference>
<dbReference type="InterPro" id="IPR011761">
    <property type="entry name" value="ATP-grasp"/>
</dbReference>
<feature type="domain" description="ATP-grasp" evidence="2">
    <location>
        <begin position="691"/>
        <end position="727"/>
    </location>
</feature>
<keyword evidence="1" id="KW-0547">Nucleotide-binding</keyword>
<gene>
    <name evidence="4" type="ORF">JL107_13610</name>
</gene>
<dbReference type="Gene3D" id="3.40.50.720">
    <property type="entry name" value="NAD(P)-binding Rossmann-like Domain"/>
    <property type="match status" value="1"/>
</dbReference>